<evidence type="ECO:0000313" key="5">
    <source>
        <dbReference type="Proteomes" id="UP000053641"/>
    </source>
</evidence>
<protein>
    <submittedName>
        <fullName evidence="4">WNT1-inducible-signaling pathway protein 2</fullName>
    </submittedName>
</protein>
<dbReference type="SUPFAM" id="SSF57184">
    <property type="entry name" value="Growth factor receptor domain"/>
    <property type="match status" value="1"/>
</dbReference>
<dbReference type="Proteomes" id="UP000053641">
    <property type="component" value="Unassembled WGS sequence"/>
</dbReference>
<dbReference type="SMART" id="SM00121">
    <property type="entry name" value="IB"/>
    <property type="match status" value="1"/>
</dbReference>
<dbReference type="EMBL" id="KL895909">
    <property type="protein sequence ID" value="KGL82969.1"/>
    <property type="molecule type" value="Genomic_DNA"/>
</dbReference>
<name>A0A099ZKQ1_TINGU</name>
<reference evidence="4 5" key="1">
    <citation type="submission" date="2014-06" db="EMBL/GenBank/DDBJ databases">
        <title>Genome evolution of avian class.</title>
        <authorList>
            <person name="Zhang G."/>
            <person name="Li C."/>
        </authorList>
    </citation>
    <scope>NUCLEOTIDE SEQUENCE [LARGE SCALE GENOMIC DNA]</scope>
    <source>
        <strain evidence="4">BGI_N309</strain>
    </source>
</reference>
<dbReference type="GO" id="GO:0007165">
    <property type="term" value="P:signal transduction"/>
    <property type="evidence" value="ECO:0007669"/>
    <property type="project" value="TreeGrafter"/>
</dbReference>
<feature type="non-terminal residue" evidence="4">
    <location>
        <position position="120"/>
    </location>
</feature>
<dbReference type="GO" id="GO:0045597">
    <property type="term" value="P:positive regulation of cell differentiation"/>
    <property type="evidence" value="ECO:0007669"/>
    <property type="project" value="TreeGrafter"/>
</dbReference>
<dbReference type="InterPro" id="IPR017891">
    <property type="entry name" value="Insulin_GF-bd_Cys-rich_CS"/>
</dbReference>
<organism evidence="4 5">
    <name type="scientific">Tinamus guttatus</name>
    <name type="common">White-throated tinamou</name>
    <dbReference type="NCBI Taxonomy" id="94827"/>
    <lineage>
        <taxon>Eukaryota</taxon>
        <taxon>Metazoa</taxon>
        <taxon>Chordata</taxon>
        <taxon>Craniata</taxon>
        <taxon>Vertebrata</taxon>
        <taxon>Euteleostomi</taxon>
        <taxon>Archelosauria</taxon>
        <taxon>Archosauria</taxon>
        <taxon>Dinosauria</taxon>
        <taxon>Saurischia</taxon>
        <taxon>Theropoda</taxon>
        <taxon>Coelurosauria</taxon>
        <taxon>Aves</taxon>
        <taxon>Palaeognathae</taxon>
        <taxon>Tinamiformes</taxon>
        <taxon>Tinamidae</taxon>
        <taxon>Tinamus</taxon>
    </lineage>
</organism>
<dbReference type="GO" id="GO:0008201">
    <property type="term" value="F:heparin binding"/>
    <property type="evidence" value="ECO:0007669"/>
    <property type="project" value="TreeGrafter"/>
</dbReference>
<sequence length="120" mass="12997">QVCAQLCQRPCYCPWEPSRCPHGSPLVLDGCGCCKVCARRLGEPCDFLAVCDQSQGLVCDYSAVRAGTAGTCNFEGDEESCEVNGRVYRDGEVFQPSCKLQCRCSDGGVTCVPLCQEDVR</sequence>
<dbReference type="InterPro" id="IPR009030">
    <property type="entry name" value="Growth_fac_rcpt_cys_sf"/>
</dbReference>
<evidence type="ECO:0000256" key="2">
    <source>
        <dbReference type="ARBA" id="ARBA00023157"/>
    </source>
</evidence>
<feature type="non-terminal residue" evidence="4">
    <location>
        <position position="1"/>
    </location>
</feature>
<dbReference type="AlphaFoldDB" id="A0A099ZKQ1"/>
<gene>
    <name evidence="4" type="ORF">N309_01212</name>
</gene>
<dbReference type="Pfam" id="PF00219">
    <property type="entry name" value="IGFBP"/>
    <property type="match status" value="1"/>
</dbReference>
<dbReference type="PROSITE" id="PS00222">
    <property type="entry name" value="IGFBP_N_1"/>
    <property type="match status" value="1"/>
</dbReference>
<evidence type="ECO:0000259" key="3">
    <source>
        <dbReference type="PROSITE" id="PS51323"/>
    </source>
</evidence>
<dbReference type="PROSITE" id="PS51323">
    <property type="entry name" value="IGFBP_N_2"/>
    <property type="match status" value="1"/>
</dbReference>
<evidence type="ECO:0000313" key="4">
    <source>
        <dbReference type="EMBL" id="KGL82969.1"/>
    </source>
</evidence>
<dbReference type="InterPro" id="IPR000867">
    <property type="entry name" value="IGFBP-like"/>
</dbReference>
<dbReference type="GO" id="GO:0007155">
    <property type="term" value="P:cell adhesion"/>
    <property type="evidence" value="ECO:0007669"/>
    <property type="project" value="TreeGrafter"/>
</dbReference>
<keyword evidence="5" id="KW-1185">Reference proteome</keyword>
<accession>A0A099ZKQ1</accession>
<dbReference type="GO" id="GO:0031012">
    <property type="term" value="C:extracellular matrix"/>
    <property type="evidence" value="ECO:0007669"/>
    <property type="project" value="TreeGrafter"/>
</dbReference>
<dbReference type="GO" id="GO:0005615">
    <property type="term" value="C:extracellular space"/>
    <property type="evidence" value="ECO:0007669"/>
    <property type="project" value="TreeGrafter"/>
</dbReference>
<proteinExistence type="predicted"/>
<evidence type="ECO:0000256" key="1">
    <source>
        <dbReference type="ARBA" id="ARBA00022729"/>
    </source>
</evidence>
<keyword evidence="1" id="KW-0732">Signal</keyword>
<dbReference type="Gene3D" id="2.10.70.10">
    <property type="entry name" value="Complement Module, domain 1"/>
    <property type="match status" value="1"/>
</dbReference>
<feature type="domain" description="IGFBP N-terminal" evidence="3">
    <location>
        <begin position="1"/>
        <end position="75"/>
    </location>
</feature>
<dbReference type="InterPro" id="IPR050941">
    <property type="entry name" value="CCN"/>
</dbReference>
<dbReference type="PANTHER" id="PTHR11348">
    <property type="entry name" value="CONNECTIVE TISSUE GROWTH FACTOR-RELATED"/>
    <property type="match status" value="1"/>
</dbReference>
<dbReference type="PANTHER" id="PTHR11348:SF22">
    <property type="entry name" value="CCN FAMILY MEMBER 5"/>
    <property type="match status" value="1"/>
</dbReference>
<dbReference type="GO" id="GO:0005178">
    <property type="term" value="F:integrin binding"/>
    <property type="evidence" value="ECO:0007669"/>
    <property type="project" value="TreeGrafter"/>
</dbReference>
<keyword evidence="2" id="KW-1015">Disulfide bond</keyword>